<dbReference type="InterPro" id="IPR036259">
    <property type="entry name" value="MFS_trans_sf"/>
</dbReference>
<dbReference type="GO" id="GO:0015144">
    <property type="term" value="F:carbohydrate transmembrane transporter activity"/>
    <property type="evidence" value="ECO:0007669"/>
    <property type="project" value="InterPro"/>
</dbReference>
<keyword evidence="3" id="KW-0813">Transport</keyword>
<dbReference type="GO" id="GO:0016020">
    <property type="term" value="C:membrane"/>
    <property type="evidence" value="ECO:0007669"/>
    <property type="project" value="UniProtKB-SubCell"/>
</dbReference>
<evidence type="ECO:0000256" key="4">
    <source>
        <dbReference type="ARBA" id="ARBA00022692"/>
    </source>
</evidence>
<evidence type="ECO:0000256" key="2">
    <source>
        <dbReference type="ARBA" id="ARBA00010992"/>
    </source>
</evidence>
<evidence type="ECO:0000256" key="3">
    <source>
        <dbReference type="ARBA" id="ARBA00022448"/>
    </source>
</evidence>
<dbReference type="InterPro" id="IPR045262">
    <property type="entry name" value="STP/PLT_plant"/>
</dbReference>
<accession>A0A7J7L2P1</accession>
<protein>
    <submittedName>
        <fullName evidence="8">Uncharacterized protein</fullName>
    </submittedName>
</protein>
<keyword evidence="5 7" id="KW-1133">Transmembrane helix</keyword>
<comment type="similarity">
    <text evidence="2">Belongs to the major facilitator superfamily. Sugar transporter (TC 2.A.1.1) family.</text>
</comment>
<dbReference type="InterPro" id="IPR005828">
    <property type="entry name" value="MFS_sugar_transport-like"/>
</dbReference>
<keyword evidence="9" id="KW-1185">Reference proteome</keyword>
<reference evidence="8 9" key="1">
    <citation type="journal article" date="2020" name="IScience">
        <title>Genome Sequencing of the Endangered Kingdonia uniflora (Circaeasteraceae, Ranunculales) Reveals Potential Mechanisms of Evolutionary Specialization.</title>
        <authorList>
            <person name="Sun Y."/>
            <person name="Deng T."/>
            <person name="Zhang A."/>
            <person name="Moore M.J."/>
            <person name="Landis J.B."/>
            <person name="Lin N."/>
            <person name="Zhang H."/>
            <person name="Zhang X."/>
            <person name="Huang J."/>
            <person name="Zhang X."/>
            <person name="Sun H."/>
            <person name="Wang H."/>
        </authorList>
    </citation>
    <scope>NUCLEOTIDE SEQUENCE [LARGE SCALE GENOMIC DNA]</scope>
    <source>
        <strain evidence="8">TB1705</strain>
        <tissue evidence="8">Leaf</tissue>
    </source>
</reference>
<evidence type="ECO:0000313" key="9">
    <source>
        <dbReference type="Proteomes" id="UP000541444"/>
    </source>
</evidence>
<evidence type="ECO:0000256" key="7">
    <source>
        <dbReference type="SAM" id="Phobius"/>
    </source>
</evidence>
<dbReference type="Gene3D" id="1.20.1250.20">
    <property type="entry name" value="MFS general substrate transporter like domains"/>
    <property type="match status" value="1"/>
</dbReference>
<gene>
    <name evidence="8" type="ORF">GIB67_018949</name>
</gene>
<dbReference type="Pfam" id="PF00083">
    <property type="entry name" value="Sugar_tr"/>
    <property type="match status" value="1"/>
</dbReference>
<comment type="caution">
    <text evidence="8">The sequence shown here is derived from an EMBL/GenBank/DDBJ whole genome shotgun (WGS) entry which is preliminary data.</text>
</comment>
<dbReference type="Proteomes" id="UP000541444">
    <property type="component" value="Unassembled WGS sequence"/>
</dbReference>
<dbReference type="OrthoDB" id="6339427at2759"/>
<evidence type="ECO:0000256" key="5">
    <source>
        <dbReference type="ARBA" id="ARBA00022989"/>
    </source>
</evidence>
<comment type="subcellular location">
    <subcellularLocation>
        <location evidence="1">Membrane</location>
    </subcellularLocation>
</comment>
<dbReference type="AlphaFoldDB" id="A0A7J7L2P1"/>
<evidence type="ECO:0000313" key="8">
    <source>
        <dbReference type="EMBL" id="KAF6136910.1"/>
    </source>
</evidence>
<keyword evidence="6 7" id="KW-0472">Membrane</keyword>
<evidence type="ECO:0000256" key="1">
    <source>
        <dbReference type="ARBA" id="ARBA00004370"/>
    </source>
</evidence>
<sequence length="150" mass="17026">MKGQTDDARRVLIRTSNDMEEVEMRLQEIMKASSMSSNGLVWKDLLLHSSRFVRRILIAAVGINFFMQTSGNDAVVYYCSQVFKIVGIHNKRNLIGITIVMGMVKTFFILVSDFLLGPLREMTSIVIGICWYGRFVNWAELGLNVSRGVE</sequence>
<proteinExistence type="inferred from homology"/>
<dbReference type="PANTHER" id="PTHR23500">
    <property type="entry name" value="SOLUTE CARRIER FAMILY 2, FACILITATED GLUCOSE TRANSPORTER"/>
    <property type="match status" value="1"/>
</dbReference>
<feature type="transmembrane region" description="Helical" evidence="7">
    <location>
        <begin position="94"/>
        <end position="116"/>
    </location>
</feature>
<dbReference type="EMBL" id="JACGCM010002668">
    <property type="protein sequence ID" value="KAF6136910.1"/>
    <property type="molecule type" value="Genomic_DNA"/>
</dbReference>
<evidence type="ECO:0000256" key="6">
    <source>
        <dbReference type="ARBA" id="ARBA00023136"/>
    </source>
</evidence>
<dbReference type="PANTHER" id="PTHR23500:SF432">
    <property type="entry name" value="POLYOL TRANSPORTER 5-LIKE"/>
    <property type="match status" value="1"/>
</dbReference>
<name>A0A7J7L2P1_9MAGN</name>
<keyword evidence="4 7" id="KW-0812">Transmembrane</keyword>
<organism evidence="8 9">
    <name type="scientific">Kingdonia uniflora</name>
    <dbReference type="NCBI Taxonomy" id="39325"/>
    <lineage>
        <taxon>Eukaryota</taxon>
        <taxon>Viridiplantae</taxon>
        <taxon>Streptophyta</taxon>
        <taxon>Embryophyta</taxon>
        <taxon>Tracheophyta</taxon>
        <taxon>Spermatophyta</taxon>
        <taxon>Magnoliopsida</taxon>
        <taxon>Ranunculales</taxon>
        <taxon>Circaeasteraceae</taxon>
        <taxon>Kingdonia</taxon>
    </lineage>
</organism>